<dbReference type="PRINTS" id="PR00458">
    <property type="entry name" value="PEROXIDASE"/>
</dbReference>
<name>A0AAW0AWP6_9AGAR</name>
<dbReference type="PRINTS" id="PR00459">
    <property type="entry name" value="ASPEROXIDASE"/>
</dbReference>
<dbReference type="InterPro" id="IPR044831">
    <property type="entry name" value="Ccp1-like"/>
</dbReference>
<evidence type="ECO:0000256" key="1">
    <source>
        <dbReference type="ARBA" id="ARBA00003917"/>
    </source>
</evidence>
<keyword evidence="6 8" id="KW-0560">Oxidoreductase</keyword>
<dbReference type="PANTHER" id="PTHR31356:SF53">
    <property type="entry name" value="HEME PEROXIDASE"/>
    <property type="match status" value="1"/>
</dbReference>
<accession>A0AAW0AWP6</accession>
<sequence>MIPLLSLSLFSFFLRSSVAYVWPSPQLDALESIRWDQADRFGGLAGFILPCDFYTFGDGTGRANTADWIRTAYHDMATHDVEDGTGGLDASIRFSEEQQRGENVGNGFQNTVEVFVSQATRYVSIADLVALGLITSVETCGGPIIPFRGGRIDAGEPNKPGVPEPQEDLDAHVASFARQGFTQTEMIGLVACGHSFGGVAHADFPQSVPELHDSNNTESVQHFDTTFGHFDNNVATEYMSGTTQNPLVVGANDTTNSDKRIFGSDGNVTMKSFADSPDTFASTCATLLARMVDTVPSGVQLTEVIEPLPIKPSRVELILDGDALKLSGFVRLFNQSDDASRSVAIQLEDHSGKQSEKFPMPADRISETLGGRVTSAWYAFNKSDSGPPALSINPADGVTKMRFIVNGKTEDQGGIGFAVHDSVVFSTSSCTTSNNPLKGRFDVAVRNGVNPARVYLEQEVRDDVDRIVVKEIDLTPSTQSVAAGSSYSFWSIEVTDFESYTIGAEIEGTKISTWDSHSIFELSPCTPKRRSALFLS</sequence>
<feature type="domain" description="Plant heme peroxidase family profile" evidence="9">
    <location>
        <begin position="47"/>
        <end position="331"/>
    </location>
</feature>
<evidence type="ECO:0000256" key="6">
    <source>
        <dbReference type="ARBA" id="ARBA00023002"/>
    </source>
</evidence>
<organism evidence="10 11">
    <name type="scientific">Favolaschia claudopus</name>
    <dbReference type="NCBI Taxonomy" id="2862362"/>
    <lineage>
        <taxon>Eukaryota</taxon>
        <taxon>Fungi</taxon>
        <taxon>Dikarya</taxon>
        <taxon>Basidiomycota</taxon>
        <taxon>Agaricomycotina</taxon>
        <taxon>Agaricomycetes</taxon>
        <taxon>Agaricomycetidae</taxon>
        <taxon>Agaricales</taxon>
        <taxon>Marasmiineae</taxon>
        <taxon>Mycenaceae</taxon>
        <taxon>Favolaschia</taxon>
    </lineage>
</organism>
<gene>
    <name evidence="10" type="ORF">R3P38DRAFT_2540129</name>
</gene>
<dbReference type="GO" id="GO:0020037">
    <property type="term" value="F:heme binding"/>
    <property type="evidence" value="ECO:0007669"/>
    <property type="project" value="UniProtKB-UniRule"/>
</dbReference>
<evidence type="ECO:0000256" key="5">
    <source>
        <dbReference type="ARBA" id="ARBA00022723"/>
    </source>
</evidence>
<dbReference type="GO" id="GO:0000302">
    <property type="term" value="P:response to reactive oxygen species"/>
    <property type="evidence" value="ECO:0007669"/>
    <property type="project" value="TreeGrafter"/>
</dbReference>
<evidence type="ECO:0000256" key="8">
    <source>
        <dbReference type="RuleBase" id="RU363051"/>
    </source>
</evidence>
<dbReference type="SUPFAM" id="SSF48113">
    <property type="entry name" value="Heme-dependent peroxidases"/>
    <property type="match status" value="1"/>
</dbReference>
<keyword evidence="3 8" id="KW-0575">Peroxidase</keyword>
<evidence type="ECO:0000313" key="11">
    <source>
        <dbReference type="Proteomes" id="UP001362999"/>
    </source>
</evidence>
<keyword evidence="7" id="KW-0408">Iron</keyword>
<feature type="signal peptide" evidence="8">
    <location>
        <begin position="1"/>
        <end position="19"/>
    </location>
</feature>
<dbReference type="Proteomes" id="UP001362999">
    <property type="component" value="Unassembled WGS sequence"/>
</dbReference>
<comment type="caution">
    <text evidence="10">The sequence shown here is derived from an EMBL/GenBank/DDBJ whole genome shotgun (WGS) entry which is preliminary data.</text>
</comment>
<dbReference type="InterPro" id="IPR002016">
    <property type="entry name" value="Haem_peroxidase"/>
</dbReference>
<keyword evidence="11" id="KW-1185">Reference proteome</keyword>
<dbReference type="EC" id="1.11.1.-" evidence="8"/>
<dbReference type="Gene3D" id="1.10.520.10">
    <property type="match status" value="1"/>
</dbReference>
<evidence type="ECO:0000256" key="2">
    <source>
        <dbReference type="ARBA" id="ARBA00005997"/>
    </source>
</evidence>
<dbReference type="GO" id="GO:0046872">
    <property type="term" value="F:metal ion binding"/>
    <property type="evidence" value="ECO:0007669"/>
    <property type="project" value="UniProtKB-UniRule"/>
</dbReference>
<protein>
    <recommendedName>
        <fullName evidence="8">Peroxidase</fullName>
        <ecNumber evidence="8">1.11.1.-</ecNumber>
    </recommendedName>
</protein>
<dbReference type="GO" id="GO:0034599">
    <property type="term" value="P:cellular response to oxidative stress"/>
    <property type="evidence" value="ECO:0007669"/>
    <property type="project" value="InterPro"/>
</dbReference>
<dbReference type="AlphaFoldDB" id="A0AAW0AWP6"/>
<dbReference type="GO" id="GO:0042744">
    <property type="term" value="P:hydrogen peroxide catabolic process"/>
    <property type="evidence" value="ECO:0007669"/>
    <property type="project" value="TreeGrafter"/>
</dbReference>
<keyword evidence="5" id="KW-0479">Metal-binding</keyword>
<evidence type="ECO:0000256" key="7">
    <source>
        <dbReference type="ARBA" id="ARBA00023004"/>
    </source>
</evidence>
<evidence type="ECO:0000256" key="3">
    <source>
        <dbReference type="ARBA" id="ARBA00022559"/>
    </source>
</evidence>
<comment type="similarity">
    <text evidence="2">Belongs to the peroxidase family. Cytochrome c peroxidase subfamily.</text>
</comment>
<evidence type="ECO:0000256" key="4">
    <source>
        <dbReference type="ARBA" id="ARBA00022617"/>
    </source>
</evidence>
<feature type="chain" id="PRO_5043100089" description="Peroxidase" evidence="8">
    <location>
        <begin position="20"/>
        <end position="536"/>
    </location>
</feature>
<evidence type="ECO:0000259" key="9">
    <source>
        <dbReference type="PROSITE" id="PS50873"/>
    </source>
</evidence>
<comment type="function">
    <text evidence="1">Destroys radicals which are normally produced within the cells and which are toxic to biological systems.</text>
</comment>
<dbReference type="PANTHER" id="PTHR31356">
    <property type="entry name" value="THYLAKOID LUMENAL 29 KDA PROTEIN, CHLOROPLASTIC-RELATED"/>
    <property type="match status" value="1"/>
</dbReference>
<evidence type="ECO:0000313" key="10">
    <source>
        <dbReference type="EMBL" id="KAK7017684.1"/>
    </source>
</evidence>
<dbReference type="InterPro" id="IPR002207">
    <property type="entry name" value="Peroxidase_I"/>
</dbReference>
<dbReference type="Gene3D" id="1.10.420.10">
    <property type="entry name" value="Peroxidase, domain 2"/>
    <property type="match status" value="1"/>
</dbReference>
<dbReference type="InterPro" id="IPR010255">
    <property type="entry name" value="Haem_peroxidase_sf"/>
</dbReference>
<dbReference type="Pfam" id="PF00141">
    <property type="entry name" value="peroxidase"/>
    <property type="match status" value="1"/>
</dbReference>
<keyword evidence="8" id="KW-0732">Signal</keyword>
<dbReference type="PROSITE" id="PS50873">
    <property type="entry name" value="PEROXIDASE_4"/>
    <property type="match status" value="1"/>
</dbReference>
<reference evidence="10 11" key="1">
    <citation type="journal article" date="2024" name="J Genomics">
        <title>Draft genome sequencing and assembly of Favolaschia claudopus CIRM-BRFM 2984 isolated from oak limbs.</title>
        <authorList>
            <person name="Navarro D."/>
            <person name="Drula E."/>
            <person name="Chaduli D."/>
            <person name="Cazenave R."/>
            <person name="Ahrendt S."/>
            <person name="Wang J."/>
            <person name="Lipzen A."/>
            <person name="Daum C."/>
            <person name="Barry K."/>
            <person name="Grigoriev I.V."/>
            <person name="Favel A."/>
            <person name="Rosso M.N."/>
            <person name="Martin F."/>
        </authorList>
    </citation>
    <scope>NUCLEOTIDE SEQUENCE [LARGE SCALE GENOMIC DNA]</scope>
    <source>
        <strain evidence="10 11">CIRM-BRFM 2984</strain>
    </source>
</reference>
<dbReference type="EMBL" id="JAWWNJ010000047">
    <property type="protein sequence ID" value="KAK7017684.1"/>
    <property type="molecule type" value="Genomic_DNA"/>
</dbReference>
<keyword evidence="4" id="KW-0349">Heme</keyword>
<dbReference type="GO" id="GO:0004601">
    <property type="term" value="F:peroxidase activity"/>
    <property type="evidence" value="ECO:0007669"/>
    <property type="project" value="UniProtKB-KW"/>
</dbReference>
<proteinExistence type="inferred from homology"/>